<dbReference type="KEGG" id="etd:ETAF_2353"/>
<name>A0A0H3DT50_EDWTF</name>
<dbReference type="InterPro" id="IPR025727">
    <property type="entry name" value="YbfN-like"/>
</dbReference>
<evidence type="ECO:0000313" key="2">
    <source>
        <dbReference type="EMBL" id="ADM42456.1"/>
    </source>
</evidence>
<feature type="signal peptide" evidence="1">
    <location>
        <begin position="1"/>
        <end position="18"/>
    </location>
</feature>
<proteinExistence type="predicted"/>
<evidence type="ECO:0000313" key="3">
    <source>
        <dbReference type="Proteomes" id="UP000002230"/>
    </source>
</evidence>
<dbReference type="AlphaFoldDB" id="A0A0H3DT50"/>
<keyword evidence="3" id="KW-1185">Reference proteome</keyword>
<protein>
    <submittedName>
        <fullName evidence="2">Hypothetical lipoprotein ybfN</fullName>
    </submittedName>
</protein>
<accession>A0A0H3DT50</accession>
<gene>
    <name evidence="2" type="ordered locus">ETAF_2353</name>
</gene>
<keyword evidence="1" id="KW-0732">Signal</keyword>
<feature type="chain" id="PRO_5002607900" evidence="1">
    <location>
        <begin position="19"/>
        <end position="110"/>
    </location>
</feature>
<dbReference type="Pfam" id="PF13982">
    <property type="entry name" value="YbfN"/>
    <property type="match status" value="1"/>
</dbReference>
<dbReference type="HOGENOM" id="CLU_2192888_0_0_6"/>
<organism evidence="2 3">
    <name type="scientific">Edwardsiella tarda (strain FL6-60)</name>
    <dbReference type="NCBI Taxonomy" id="718251"/>
    <lineage>
        <taxon>Bacteria</taxon>
        <taxon>Pseudomonadati</taxon>
        <taxon>Pseudomonadota</taxon>
        <taxon>Gammaproteobacteria</taxon>
        <taxon>Enterobacterales</taxon>
        <taxon>Hafniaceae</taxon>
        <taxon>Edwardsiella</taxon>
    </lineage>
</organism>
<dbReference type="PROSITE" id="PS51257">
    <property type="entry name" value="PROKAR_LIPOPROTEIN"/>
    <property type="match status" value="1"/>
</dbReference>
<dbReference type="PATRIC" id="fig|718251.5.peg.2440"/>
<keyword evidence="2" id="KW-0449">Lipoprotein</keyword>
<evidence type="ECO:0000256" key="1">
    <source>
        <dbReference type="SAM" id="SignalP"/>
    </source>
</evidence>
<dbReference type="Proteomes" id="UP000002230">
    <property type="component" value="Chromosome"/>
</dbReference>
<reference evidence="2 3" key="2">
    <citation type="journal article" date="2011" name="BMC Immunol.">
        <title>Comparison of static immersion and intravenous injection systems for exposure of zebrafish embryos to the natural pathogen Edwardsiella tarda.</title>
        <authorList>
            <person name="van Soest J.J."/>
            <person name="Stockhammer O.W."/>
            <person name="Ordas A."/>
            <person name="Bloemberg G.V."/>
            <person name="Spaink H.P."/>
            <person name="Meijer A.H."/>
        </authorList>
    </citation>
    <scope>NUCLEOTIDE SEQUENCE [LARGE SCALE GENOMIC DNA]</scope>
    <source>
        <strain evidence="2 3">FL6-60</strain>
    </source>
</reference>
<dbReference type="EMBL" id="CP002154">
    <property type="protein sequence ID" value="ADM42456.1"/>
    <property type="molecule type" value="Genomic_DNA"/>
</dbReference>
<sequence>MKAILGVAMAAIVLTGCAQPSAPSQEGQLLKQAYSKCIQDADGKHDKVASCQTILEVMKQSKAHAAFAQKESVSVLNYQQCIEAAMSGAGDNYTARCGKLWQEIRASNAN</sequence>
<reference evidence="3" key="1">
    <citation type="submission" date="2010-08" db="EMBL/GenBank/DDBJ databases">
        <title>Genome comparisons of Edwardsiella bacteria analysed using deep sequencing technology.</title>
        <authorList>
            <person name="van Soest J.J."/>
            <person name="Henkel C.V."/>
            <person name="Jansen H.J."/>
            <person name="van den Hondel C.A.M.J.J."/>
            <person name="Bloemberg G.V."/>
            <person name="Meijer A.H."/>
            <person name="Spaink H.P."/>
        </authorList>
    </citation>
    <scope>NUCLEOTIDE SEQUENCE [LARGE SCALE GENOMIC DNA]</scope>
    <source>
        <strain evidence="3">FL6-60</strain>
    </source>
</reference>